<reference evidence="2" key="1">
    <citation type="journal article" date="2019" name="Int. J. Syst. Evol. Microbiol.">
        <title>The Global Catalogue of Microorganisms (GCM) 10K type strain sequencing project: providing services to taxonomists for standard genome sequencing and annotation.</title>
        <authorList>
            <consortium name="The Broad Institute Genomics Platform"/>
            <consortium name="The Broad Institute Genome Sequencing Center for Infectious Disease"/>
            <person name="Wu L."/>
            <person name="Ma J."/>
        </authorList>
    </citation>
    <scope>NUCLEOTIDE SEQUENCE [LARGE SCALE GENOMIC DNA]</scope>
    <source>
        <strain evidence="2">CGMCC 4.7393</strain>
    </source>
</reference>
<name>A0ABW2DJR6_9BACT</name>
<evidence type="ECO:0000313" key="1">
    <source>
        <dbReference type="EMBL" id="MFC6998076.1"/>
    </source>
</evidence>
<comment type="caution">
    <text evidence="1">The sequence shown here is derived from an EMBL/GenBank/DDBJ whole genome shotgun (WGS) entry which is preliminary data.</text>
</comment>
<keyword evidence="2" id="KW-1185">Reference proteome</keyword>
<dbReference type="EMBL" id="JBHSYQ010000004">
    <property type="protein sequence ID" value="MFC6998076.1"/>
    <property type="molecule type" value="Genomic_DNA"/>
</dbReference>
<gene>
    <name evidence="1" type="ORF">ACFQHR_10600</name>
</gene>
<dbReference type="Proteomes" id="UP001596405">
    <property type="component" value="Unassembled WGS sequence"/>
</dbReference>
<accession>A0ABW2DJR6</accession>
<organism evidence="1 2">
    <name type="scientific">Rufibacter roseus</name>
    <dbReference type="NCBI Taxonomy" id="1567108"/>
    <lineage>
        <taxon>Bacteria</taxon>
        <taxon>Pseudomonadati</taxon>
        <taxon>Bacteroidota</taxon>
        <taxon>Cytophagia</taxon>
        <taxon>Cytophagales</taxon>
        <taxon>Hymenobacteraceae</taxon>
        <taxon>Rufibacter</taxon>
    </lineage>
</organism>
<evidence type="ECO:0000313" key="2">
    <source>
        <dbReference type="Proteomes" id="UP001596405"/>
    </source>
</evidence>
<protein>
    <submittedName>
        <fullName evidence="1">Uncharacterized protein</fullName>
    </submittedName>
</protein>
<sequence length="807" mass="90508">MAQITLNVTQTCINGGGRFVVSVNTTLTGTIRVYAYTLPTITEDGEEPGIELFQDIFGSESVIFTGLKDTDWHIYAKHLDSGAESLEEVYTVACDIPVDPAPACSIRITDVAVGATEITITVTGAAGVVEYSLDSFDTVQETGSFPRPAPGVYLAYARDKDNPVCESYFLFAIKREYGLLYTHSFGSAFAGQITLNIYEKDYTGEVIPLEVLGGEAVRISMNGQDDDRYEGIKPLQCQVSLMARESFQYFRLYTATDRKHKLEIVSDTKGLLFIGFLLPQFYEQPYLSGTYPINLTATDGLEDLKNFDFKPSGAPMFPMFITTMEAIRFCLYQLEIDLPMYLGVNYYSEQMDTAIEPFLQSQINNRYAMDGKKSIDCYEALAGILQPYGARIFQMQGAWHVYDVEQMGKTFERRLFSSAGTLINVEAHQSTVTINTPTEGFPIFINNSQYLNVLPVYREQSIEFDYGGNFNFIKYGDFPEGSMPTGNYVPVGWNLQAYTGRTGSRGKENLLLFPDRLDGMPVNPYIESPPILFSTNAAITSIAPIRVSLKFKAPLPDVGSTPPPEDGYYMLRYSLRIGNFYATSSQSWAQQEAFIQYGVYARDTSMQESVRYFENPPADGPLVLRIYAPIATADANLIKEAVIEYESIRVEYGDFDPYSTDFEDEMVVGQNSPDISLKADPLQIRHGDTKPGVYANAIYVSEDSTSMWTGPDGQTESIQVLLLRKMLRHSERPHLKLACDIKGDISFDAVMQDTVLPKTFLPISISWDVVKGTYQCQYYEQEDTTPVEPVDELFDFELADFEEADFY</sequence>
<proteinExistence type="predicted"/>
<dbReference type="RefSeq" id="WP_066621673.1">
    <property type="nucleotide sequence ID" value="NZ_JBHSYQ010000004.1"/>
</dbReference>